<protein>
    <submittedName>
        <fullName evidence="2">Uncharacterized protein</fullName>
    </submittedName>
</protein>
<reference evidence="2" key="1">
    <citation type="journal article" date="2014" name="Int. J. Syst. Evol. Microbiol.">
        <title>Complete genome sequence of Corynebacterium casei LMG S-19264T (=DSM 44701T), isolated from a smear-ripened cheese.</title>
        <authorList>
            <consortium name="US DOE Joint Genome Institute (JGI-PGF)"/>
            <person name="Walter F."/>
            <person name="Albersmeier A."/>
            <person name="Kalinowski J."/>
            <person name="Ruckert C."/>
        </authorList>
    </citation>
    <scope>NUCLEOTIDE SEQUENCE</scope>
    <source>
        <strain evidence="2">CGMCC 1.12726</strain>
    </source>
</reference>
<keyword evidence="3" id="KW-1185">Reference proteome</keyword>
<keyword evidence="1" id="KW-0732">Signal</keyword>
<gene>
    <name evidence="2" type="ORF">GCM10010960_04190</name>
</gene>
<organism evidence="2 3">
    <name type="scientific">Arenimonas maotaiensis</name>
    <dbReference type="NCBI Taxonomy" id="1446479"/>
    <lineage>
        <taxon>Bacteria</taxon>
        <taxon>Pseudomonadati</taxon>
        <taxon>Pseudomonadota</taxon>
        <taxon>Gammaproteobacteria</taxon>
        <taxon>Lysobacterales</taxon>
        <taxon>Lysobacteraceae</taxon>
        <taxon>Arenimonas</taxon>
    </lineage>
</organism>
<feature type="signal peptide" evidence="1">
    <location>
        <begin position="1"/>
        <end position="20"/>
    </location>
</feature>
<dbReference type="EMBL" id="BMFO01000001">
    <property type="protein sequence ID" value="GGF85370.1"/>
    <property type="molecule type" value="Genomic_DNA"/>
</dbReference>
<dbReference type="Proteomes" id="UP000632858">
    <property type="component" value="Unassembled WGS sequence"/>
</dbReference>
<name>A0A917CGY3_9GAMM</name>
<dbReference type="AlphaFoldDB" id="A0A917CGY3"/>
<feature type="chain" id="PRO_5037180478" evidence="1">
    <location>
        <begin position="21"/>
        <end position="146"/>
    </location>
</feature>
<dbReference type="InterPro" id="IPR045500">
    <property type="entry name" value="DUF6491"/>
</dbReference>
<comment type="caution">
    <text evidence="2">The sequence shown here is derived from an EMBL/GenBank/DDBJ whole genome shotgun (WGS) entry which is preliminary data.</text>
</comment>
<dbReference type="Pfam" id="PF20101">
    <property type="entry name" value="DUF6491"/>
    <property type="match status" value="1"/>
</dbReference>
<evidence type="ECO:0000313" key="2">
    <source>
        <dbReference type="EMBL" id="GGF85370.1"/>
    </source>
</evidence>
<proteinExistence type="predicted"/>
<accession>A0A917CGY3</accession>
<sequence>MIRQSAAMLLSILIATAASAATTKTDRQTRMDERREFVTGFAGEPQSSVRFSRFYDFEPLGSDTLLLYESLNRAYLVKIEDFCPDMPSAFKLGVDNSSSSLNVRLDAIVVRGNRCRIIEIRPVDVKAMKAAQKAKREAAKAAAKPA</sequence>
<evidence type="ECO:0000256" key="1">
    <source>
        <dbReference type="SAM" id="SignalP"/>
    </source>
</evidence>
<reference evidence="2" key="2">
    <citation type="submission" date="2020-09" db="EMBL/GenBank/DDBJ databases">
        <authorList>
            <person name="Sun Q."/>
            <person name="Zhou Y."/>
        </authorList>
    </citation>
    <scope>NUCLEOTIDE SEQUENCE</scope>
    <source>
        <strain evidence="2">CGMCC 1.12726</strain>
    </source>
</reference>
<evidence type="ECO:0000313" key="3">
    <source>
        <dbReference type="Proteomes" id="UP000632858"/>
    </source>
</evidence>